<evidence type="ECO:0000313" key="3">
    <source>
        <dbReference type="Proteomes" id="UP000009173"/>
    </source>
</evidence>
<dbReference type="InterPro" id="IPR035451">
    <property type="entry name" value="Ada-like_dom_sf"/>
</dbReference>
<dbReference type="HOGENOM" id="CLU_046484_5_3_7"/>
<gene>
    <name evidence="2" type="ordered locus">Dvul_1371</name>
</gene>
<feature type="domain" description="TNase-like" evidence="1">
    <location>
        <begin position="42"/>
        <end position="162"/>
    </location>
</feature>
<protein>
    <submittedName>
        <fullName evidence="2">Nuclease (SNase domain protein)</fullName>
    </submittedName>
</protein>
<evidence type="ECO:0000259" key="1">
    <source>
        <dbReference type="PROSITE" id="PS50830"/>
    </source>
</evidence>
<name>A0A0H3A8H8_NITV4</name>
<dbReference type="Gene3D" id="3.40.10.10">
    <property type="entry name" value="DNA Methylphosphotriester Repair Domain"/>
    <property type="match status" value="1"/>
</dbReference>
<dbReference type="KEGG" id="dvl:Dvul_1371"/>
<proteinExistence type="predicted"/>
<dbReference type="RefSeq" id="WP_011792219.1">
    <property type="nucleotide sequence ID" value="NC_008751.1"/>
</dbReference>
<evidence type="ECO:0000313" key="2">
    <source>
        <dbReference type="EMBL" id="ABM28389.1"/>
    </source>
</evidence>
<dbReference type="InterPro" id="IPR016071">
    <property type="entry name" value="Staphylococal_nuclease_OB-fold"/>
</dbReference>
<dbReference type="SMART" id="SM00318">
    <property type="entry name" value="SNc"/>
    <property type="match status" value="1"/>
</dbReference>
<dbReference type="InterPro" id="IPR035437">
    <property type="entry name" value="SNase_OB-fold_sf"/>
</dbReference>
<organism evidence="2 3">
    <name type="scientific">Nitratidesulfovibrio vulgaris (strain DP4)</name>
    <name type="common">Desulfovibrio vulgaris</name>
    <dbReference type="NCBI Taxonomy" id="391774"/>
    <lineage>
        <taxon>Bacteria</taxon>
        <taxon>Pseudomonadati</taxon>
        <taxon>Thermodesulfobacteriota</taxon>
        <taxon>Desulfovibrionia</taxon>
        <taxon>Desulfovibrionales</taxon>
        <taxon>Desulfovibrionaceae</taxon>
        <taxon>Nitratidesulfovibrio</taxon>
    </lineage>
</organism>
<dbReference type="AlphaFoldDB" id="A0A0H3A8H8"/>
<dbReference type="Gene3D" id="2.40.50.90">
    <property type="match status" value="1"/>
</dbReference>
<dbReference type="EMBL" id="CP000527">
    <property type="protein sequence ID" value="ABM28389.1"/>
    <property type="molecule type" value="Genomic_DNA"/>
</dbReference>
<accession>A0A0H3A8H8</accession>
<dbReference type="Pfam" id="PF00565">
    <property type="entry name" value="SNase"/>
    <property type="match status" value="1"/>
</dbReference>
<dbReference type="SUPFAM" id="SSF57884">
    <property type="entry name" value="Ada DNA repair protein, N-terminal domain (N-Ada 10)"/>
    <property type="match status" value="1"/>
</dbReference>
<dbReference type="PROSITE" id="PS50830">
    <property type="entry name" value="TNASE_3"/>
    <property type="match status" value="1"/>
</dbReference>
<sequence length="231" mass="25197" precursor="true">MRRSICSRTIVAFLSHVLVSLLVVLCAQVEAQNLVVSGATFLDGDTFVYNRASKVRLAGIDTPEIGHDGAPDQYYAEASRKIAAEIAGKATLVLVPVGAGKDRHGRGLCDVRLPDGRSLNEVLVEMGAAYVYYHDDVPQALQARLLAAQRRAMDARVGFWKVVLESFPAGEYIGNRNSHRFFSPGCAEGRRVASRNRVYFSTAEDAFRAGFSPARPCNIWPAVRNVRTGGV</sequence>
<reference evidence="3" key="1">
    <citation type="journal article" date="2009" name="Environ. Microbiol.">
        <title>Contribution of mobile genetic elements to Desulfovibrio vulgaris genome plasticity.</title>
        <authorList>
            <person name="Walker C.B."/>
            <person name="Stolyar S."/>
            <person name="Chivian D."/>
            <person name="Pinel N."/>
            <person name="Gabster J.A."/>
            <person name="Dehal P.S."/>
            <person name="He Z."/>
            <person name="Yang Z.K."/>
            <person name="Yen H.C."/>
            <person name="Zhou J."/>
            <person name="Wall J.D."/>
            <person name="Hazen T.C."/>
            <person name="Arkin A.P."/>
            <person name="Stahl D.A."/>
        </authorList>
    </citation>
    <scope>NUCLEOTIDE SEQUENCE [LARGE SCALE GENOMIC DNA]</scope>
    <source>
        <strain evidence="3">DP4</strain>
    </source>
</reference>
<dbReference type="SUPFAM" id="SSF50199">
    <property type="entry name" value="Staphylococcal nuclease"/>
    <property type="match status" value="1"/>
</dbReference>
<dbReference type="Proteomes" id="UP000009173">
    <property type="component" value="Chromosome"/>
</dbReference>